<dbReference type="RefSeq" id="WP_149759572.1">
    <property type="nucleotide sequence ID" value="NZ_BSPE01000008.1"/>
</dbReference>
<dbReference type="OrthoDB" id="4397445at2"/>
<organism evidence="4 5">
    <name type="scientific">Neomesorhizobium albiziae</name>
    <dbReference type="NCBI Taxonomy" id="335020"/>
    <lineage>
        <taxon>Bacteria</taxon>
        <taxon>Pseudomonadati</taxon>
        <taxon>Pseudomonadota</taxon>
        <taxon>Alphaproteobacteria</taxon>
        <taxon>Hyphomicrobiales</taxon>
        <taxon>Phyllobacteriaceae</taxon>
        <taxon>Neomesorhizobium</taxon>
    </lineage>
</organism>
<dbReference type="Pfam" id="PF15420">
    <property type="entry name" value="Abhydrolase_9_N"/>
    <property type="match status" value="1"/>
</dbReference>
<protein>
    <submittedName>
        <fullName evidence="4">Uncharacterized membrane protein</fullName>
    </submittedName>
</protein>
<feature type="domain" description="Alpha/beta-hydrolase catalytic" evidence="2">
    <location>
        <begin position="254"/>
        <end position="542"/>
    </location>
</feature>
<evidence type="ECO:0000313" key="5">
    <source>
        <dbReference type="Proteomes" id="UP000323300"/>
    </source>
</evidence>
<sequence>MVIKRWALRLWQSFSATGLLVGALFFAASLTPTLLPRAYPLQGALSGCSFAAGYGVGVFALWLWDYLELPKPARRAARAIKLVATVICAAIVVTFLWHASEWQNSIRAVMNLEPVDSAHPLRVGLIALLVFVLLIALARLFELSFRYSSGPLRRYVPRRVSNVIGVIVSVALFWTVANGVLFKSALHAADTSFRKFDELIEASTEKPTDPNKTGSTASLLDWEELGRAGREFIATGPSKADLSAFRMQDAMEPIRVYVGLRNAETATERAKLALEELKRVGAFDRSVLVVIMPTGTGWIDPEAMDTVEYLHGGDIASVAMQYSYLTSWLSLLVEPDYGAEAARALFSEVYSYWTTLPKETRPQFYLHGLSLGALSSQLSTELYDIIGDPFQGALWSGPPFQSQDWRRFTDGRNPGSPAWLPRFRDGSFVRFTHQENALDIPGARWGPMRIVYLQYASDPVTFFEPESFYRKPAWMNEPRGPDVSGELRWYPVVTMLQLALDMAMATITPMGYGHVYAPEHYIDAWIEVTDAKGWSEADVQRLKDFFINRR</sequence>
<dbReference type="AlphaFoldDB" id="A0A1I3XIS1"/>
<feature type="domain" description="Alpha/beta-hydrolase N-terminal" evidence="3">
    <location>
        <begin position="30"/>
        <end position="237"/>
    </location>
</feature>
<dbReference type="Proteomes" id="UP000323300">
    <property type="component" value="Unassembled WGS sequence"/>
</dbReference>
<dbReference type="InterPro" id="IPR027788">
    <property type="entry name" value="Alpha/beta-hydrolase_N_dom"/>
</dbReference>
<feature type="transmembrane region" description="Helical" evidence="1">
    <location>
        <begin position="79"/>
        <end position="99"/>
    </location>
</feature>
<name>A0A1I3XIS1_9HYPH</name>
<evidence type="ECO:0000259" key="2">
    <source>
        <dbReference type="Pfam" id="PF10081"/>
    </source>
</evidence>
<dbReference type="Pfam" id="PF10081">
    <property type="entry name" value="Abhydrolase_9"/>
    <property type="match status" value="1"/>
</dbReference>
<evidence type="ECO:0000256" key="1">
    <source>
        <dbReference type="SAM" id="Phobius"/>
    </source>
</evidence>
<keyword evidence="5" id="KW-1185">Reference proteome</keyword>
<dbReference type="PIRSF" id="PIRSF007542">
    <property type="entry name" value="UCP007542"/>
    <property type="match status" value="1"/>
</dbReference>
<dbReference type="EMBL" id="FOSL01000003">
    <property type="protein sequence ID" value="SFK19507.1"/>
    <property type="molecule type" value="Genomic_DNA"/>
</dbReference>
<gene>
    <name evidence="4" type="ORF">SAMN04488498_103288</name>
</gene>
<accession>A0A1I3XIS1</accession>
<feature type="transmembrane region" description="Helical" evidence="1">
    <location>
        <begin position="119"/>
        <end position="141"/>
    </location>
</feature>
<dbReference type="InterPro" id="IPR012037">
    <property type="entry name" value="Alpha/beta-hydrolase_fam"/>
</dbReference>
<proteinExistence type="predicted"/>
<dbReference type="InterPro" id="IPR027787">
    <property type="entry name" value="Alpha/beta-hydrolase_catalytic"/>
</dbReference>
<evidence type="ECO:0000259" key="3">
    <source>
        <dbReference type="Pfam" id="PF15420"/>
    </source>
</evidence>
<reference evidence="4 5" key="1">
    <citation type="submission" date="2016-10" db="EMBL/GenBank/DDBJ databases">
        <authorList>
            <person name="Varghese N."/>
            <person name="Submissions S."/>
        </authorList>
    </citation>
    <scope>NUCLEOTIDE SEQUENCE [LARGE SCALE GENOMIC DNA]</scope>
    <source>
        <strain evidence="4 5">DSM 21822</strain>
    </source>
</reference>
<evidence type="ECO:0000313" key="4">
    <source>
        <dbReference type="EMBL" id="SFK19507.1"/>
    </source>
</evidence>
<keyword evidence="1" id="KW-0472">Membrane</keyword>
<keyword evidence="1" id="KW-1133">Transmembrane helix</keyword>
<dbReference type="ESTHER" id="9rhiz-a0a1i3xis1">
    <property type="family name" value="Abhydrolase_9"/>
</dbReference>
<feature type="transmembrane region" description="Helical" evidence="1">
    <location>
        <begin position="43"/>
        <end position="67"/>
    </location>
</feature>
<feature type="transmembrane region" description="Helical" evidence="1">
    <location>
        <begin position="162"/>
        <end position="182"/>
    </location>
</feature>
<keyword evidence="1" id="KW-0812">Transmembrane</keyword>